<reference evidence="3" key="1">
    <citation type="journal article" date="2019" name="Int. J. Syst. Evol. Microbiol.">
        <title>The Global Catalogue of Microorganisms (GCM) 10K type strain sequencing project: providing services to taxonomists for standard genome sequencing and annotation.</title>
        <authorList>
            <consortium name="The Broad Institute Genomics Platform"/>
            <consortium name="The Broad Institute Genome Sequencing Center for Infectious Disease"/>
            <person name="Wu L."/>
            <person name="Ma J."/>
        </authorList>
    </citation>
    <scope>NUCLEOTIDE SEQUENCE [LARGE SCALE GENOMIC DNA]</scope>
    <source>
        <strain evidence="3">CECT 7069</strain>
    </source>
</reference>
<organism evidence="2 3">
    <name type="scientific">Methylobacterium adhaesivum</name>
    <dbReference type="NCBI Taxonomy" id="333297"/>
    <lineage>
        <taxon>Bacteria</taxon>
        <taxon>Pseudomonadati</taxon>
        <taxon>Pseudomonadota</taxon>
        <taxon>Alphaproteobacteria</taxon>
        <taxon>Hyphomicrobiales</taxon>
        <taxon>Methylobacteriaceae</taxon>
        <taxon>Methylobacterium</taxon>
    </lineage>
</organism>
<comment type="caution">
    <text evidence="2">The sequence shown here is derived from an EMBL/GenBank/DDBJ whole genome shotgun (WGS) entry which is preliminary data.</text>
</comment>
<name>A0ABT8BLS4_9HYPH</name>
<evidence type="ECO:0000313" key="3">
    <source>
        <dbReference type="Proteomes" id="UP001224644"/>
    </source>
</evidence>
<keyword evidence="3" id="KW-1185">Reference proteome</keyword>
<evidence type="ECO:0000256" key="1">
    <source>
        <dbReference type="SAM" id="SignalP"/>
    </source>
</evidence>
<protein>
    <submittedName>
        <fullName evidence="2">Uncharacterized protein</fullName>
    </submittedName>
</protein>
<accession>A0ABT8BLS4</accession>
<feature type="signal peptide" evidence="1">
    <location>
        <begin position="1"/>
        <end position="27"/>
    </location>
</feature>
<keyword evidence="1" id="KW-0732">Signal</keyword>
<sequence>MTHRSITLTAALTMTVAALLPAAASEATLDTAAHGAFSVPAVLGAAYHPPGLALSAVDVRAQGGLLVPALTRWQEARTATASAEPFKAPASITVAYRNRNVATDAAQVLKQGGFVTAGVVRWLPDSPITVEANTGTLKLGSLEAMD</sequence>
<dbReference type="EMBL" id="JAUFPX010000036">
    <property type="protein sequence ID" value="MDN3593117.1"/>
    <property type="molecule type" value="Genomic_DNA"/>
</dbReference>
<feature type="chain" id="PRO_5046234135" evidence="1">
    <location>
        <begin position="28"/>
        <end position="146"/>
    </location>
</feature>
<dbReference type="Proteomes" id="UP001224644">
    <property type="component" value="Unassembled WGS sequence"/>
</dbReference>
<proteinExistence type="predicted"/>
<dbReference type="RefSeq" id="WP_238228142.1">
    <property type="nucleotide sequence ID" value="NZ_BPQD01000040.1"/>
</dbReference>
<gene>
    <name evidence="2" type="ORF">QWZ12_21200</name>
</gene>
<evidence type="ECO:0000313" key="2">
    <source>
        <dbReference type="EMBL" id="MDN3593117.1"/>
    </source>
</evidence>